<feature type="transmembrane region" description="Helical" evidence="1">
    <location>
        <begin position="48"/>
        <end position="76"/>
    </location>
</feature>
<dbReference type="Proteomes" id="UP001152747">
    <property type="component" value="Unassembled WGS sequence"/>
</dbReference>
<dbReference type="AlphaFoldDB" id="A0A9P1I7H0"/>
<protein>
    <recommendedName>
        <fullName evidence="4">G-protein coupled receptors family 1 profile domain-containing protein</fullName>
    </recommendedName>
</protein>
<accession>A0A9P1I7H0</accession>
<keyword evidence="1" id="KW-1133">Transmembrane helix</keyword>
<feature type="transmembrane region" description="Helical" evidence="1">
    <location>
        <begin position="97"/>
        <end position="127"/>
    </location>
</feature>
<keyword evidence="3" id="KW-1185">Reference proteome</keyword>
<dbReference type="EMBL" id="CANHGI010000001">
    <property type="protein sequence ID" value="CAI5439603.1"/>
    <property type="molecule type" value="Genomic_DNA"/>
</dbReference>
<organism evidence="2 3">
    <name type="scientific">Caenorhabditis angaria</name>
    <dbReference type="NCBI Taxonomy" id="860376"/>
    <lineage>
        <taxon>Eukaryota</taxon>
        <taxon>Metazoa</taxon>
        <taxon>Ecdysozoa</taxon>
        <taxon>Nematoda</taxon>
        <taxon>Chromadorea</taxon>
        <taxon>Rhabditida</taxon>
        <taxon>Rhabditina</taxon>
        <taxon>Rhabditomorpha</taxon>
        <taxon>Rhabditoidea</taxon>
        <taxon>Rhabditidae</taxon>
        <taxon>Peloderinae</taxon>
        <taxon>Caenorhabditis</taxon>
    </lineage>
</organism>
<feature type="transmembrane region" description="Helical" evidence="1">
    <location>
        <begin position="133"/>
        <end position="155"/>
    </location>
</feature>
<evidence type="ECO:0000256" key="1">
    <source>
        <dbReference type="SAM" id="Phobius"/>
    </source>
</evidence>
<dbReference type="InterPro" id="IPR019428">
    <property type="entry name" value="7TM_GPCR_serpentine_rcpt_Str"/>
</dbReference>
<gene>
    <name evidence="2" type="ORF">CAMP_LOCUS2240</name>
</gene>
<evidence type="ECO:0000313" key="2">
    <source>
        <dbReference type="EMBL" id="CAI5439603.1"/>
    </source>
</evidence>
<dbReference type="Pfam" id="PF10326">
    <property type="entry name" value="7TM_GPCR_Str"/>
    <property type="match status" value="1"/>
</dbReference>
<evidence type="ECO:0008006" key="4">
    <source>
        <dbReference type="Google" id="ProtNLM"/>
    </source>
</evidence>
<dbReference type="PANTHER" id="PTHR22943">
    <property type="entry name" value="7-TRANSMEMBRANE DOMAIN RECEPTOR C.ELEGANS"/>
    <property type="match status" value="1"/>
</dbReference>
<evidence type="ECO:0000313" key="3">
    <source>
        <dbReference type="Proteomes" id="UP001152747"/>
    </source>
</evidence>
<proteinExistence type="predicted"/>
<dbReference type="PANTHER" id="PTHR22943:SF248">
    <property type="entry name" value="SEVEN TM RECEPTOR"/>
    <property type="match status" value="1"/>
</dbReference>
<comment type="caution">
    <text evidence="2">The sequence shown here is derived from an EMBL/GenBank/DDBJ whole genome shotgun (WGS) entry which is preliminary data.</text>
</comment>
<dbReference type="GO" id="GO:0038022">
    <property type="term" value="F:G protein-coupled olfactory receptor activity"/>
    <property type="evidence" value="ECO:0007669"/>
    <property type="project" value="TreeGrafter"/>
</dbReference>
<dbReference type="GO" id="GO:0005886">
    <property type="term" value="C:plasma membrane"/>
    <property type="evidence" value="ECO:0007669"/>
    <property type="project" value="TreeGrafter"/>
</dbReference>
<keyword evidence="1" id="KW-0812">Transmembrane</keyword>
<name>A0A9P1I7H0_9PELO</name>
<dbReference type="GO" id="GO:0042048">
    <property type="term" value="P:olfactory behavior"/>
    <property type="evidence" value="ECO:0007669"/>
    <property type="project" value="TreeGrafter"/>
</dbReference>
<sequence length="174" mass="20008">MHSDNQIDNAIRDVLMIRFGWNIENIAYVGPYLYRNHNAKIFIEKINILNIVGLILMSIILISSIIIIAICAIKCYQKINNYSNKTSERSKSLQFQLFYALVIQTSIPLILMHLPVTILFLCTIFNLNMGYSSGIVNITIALFPSLDPFPVMFVIRSYRNSIFKHIRKVVAFCD</sequence>
<reference evidence="2" key="1">
    <citation type="submission" date="2022-11" db="EMBL/GenBank/DDBJ databases">
        <authorList>
            <person name="Kikuchi T."/>
        </authorList>
    </citation>
    <scope>NUCLEOTIDE SEQUENCE</scope>
    <source>
        <strain evidence="2">PS1010</strain>
    </source>
</reference>
<keyword evidence="1" id="KW-0472">Membrane</keyword>
<dbReference type="OrthoDB" id="5859135at2759"/>
<dbReference type="SUPFAM" id="SSF81321">
    <property type="entry name" value="Family A G protein-coupled receptor-like"/>
    <property type="match status" value="1"/>
</dbReference>